<evidence type="ECO:0000256" key="3">
    <source>
        <dbReference type="ARBA" id="ARBA00022722"/>
    </source>
</evidence>
<keyword evidence="8" id="KW-1185">Reference proteome</keyword>
<evidence type="ECO:0000313" key="7">
    <source>
        <dbReference type="EMBL" id="KGR78390.1"/>
    </source>
</evidence>
<comment type="function">
    <text evidence="6">Bidirectionally degrades single-stranded DNA into large acid-insoluble oligonucleotides, which are then degraded further into small acid-soluble oligonucleotides.</text>
</comment>
<comment type="similarity">
    <text evidence="1 6">Belongs to the XseB family.</text>
</comment>
<keyword evidence="2 6" id="KW-0963">Cytoplasm</keyword>
<dbReference type="AlphaFoldDB" id="A0A0A3I4F8"/>
<protein>
    <recommendedName>
        <fullName evidence="6">Exodeoxyribonuclease 7 small subunit</fullName>
        <ecNumber evidence="6">3.1.11.6</ecNumber>
    </recommendedName>
    <alternativeName>
        <fullName evidence="6">Exodeoxyribonuclease VII small subunit</fullName>
        <shortName evidence="6">Exonuclease VII small subunit</shortName>
    </alternativeName>
</protein>
<dbReference type="STRING" id="1384049.CD29_11785"/>
<dbReference type="Proteomes" id="UP000030416">
    <property type="component" value="Unassembled WGS sequence"/>
</dbReference>
<dbReference type="GO" id="GO:0006308">
    <property type="term" value="P:DNA catabolic process"/>
    <property type="evidence" value="ECO:0007669"/>
    <property type="project" value="UniProtKB-UniRule"/>
</dbReference>
<proteinExistence type="inferred from homology"/>
<organism evidence="7 8">
    <name type="scientific">Ureibacillus manganicus DSM 26584</name>
    <dbReference type="NCBI Taxonomy" id="1384049"/>
    <lineage>
        <taxon>Bacteria</taxon>
        <taxon>Bacillati</taxon>
        <taxon>Bacillota</taxon>
        <taxon>Bacilli</taxon>
        <taxon>Bacillales</taxon>
        <taxon>Caryophanaceae</taxon>
        <taxon>Ureibacillus</taxon>
    </lineage>
</organism>
<comment type="subunit">
    <text evidence="6">Heterooligomer composed of large and small subunits.</text>
</comment>
<keyword evidence="5 6" id="KW-0269">Exonuclease</keyword>
<evidence type="ECO:0000256" key="5">
    <source>
        <dbReference type="ARBA" id="ARBA00022839"/>
    </source>
</evidence>
<dbReference type="GO" id="GO:0009318">
    <property type="term" value="C:exodeoxyribonuclease VII complex"/>
    <property type="evidence" value="ECO:0007669"/>
    <property type="project" value="UniProtKB-UniRule"/>
</dbReference>
<dbReference type="GO" id="GO:0005829">
    <property type="term" value="C:cytosol"/>
    <property type="evidence" value="ECO:0007669"/>
    <property type="project" value="TreeGrafter"/>
</dbReference>
<dbReference type="EC" id="3.1.11.6" evidence="6"/>
<evidence type="ECO:0000256" key="1">
    <source>
        <dbReference type="ARBA" id="ARBA00009998"/>
    </source>
</evidence>
<keyword evidence="4 6" id="KW-0378">Hydrolase</keyword>
<dbReference type="OrthoDB" id="9798666at2"/>
<keyword evidence="3 6" id="KW-0540">Nuclease</keyword>
<dbReference type="NCBIfam" id="NF002138">
    <property type="entry name" value="PRK00977.1-2"/>
    <property type="match status" value="1"/>
</dbReference>
<dbReference type="InterPro" id="IPR037004">
    <property type="entry name" value="Exonuc_VII_ssu_sf"/>
</dbReference>
<evidence type="ECO:0000256" key="2">
    <source>
        <dbReference type="ARBA" id="ARBA00022490"/>
    </source>
</evidence>
<gene>
    <name evidence="6" type="primary">xseB</name>
    <name evidence="7" type="ORF">CD29_11785</name>
</gene>
<comment type="caution">
    <text evidence="7">The sequence shown here is derived from an EMBL/GenBank/DDBJ whole genome shotgun (WGS) entry which is preliminary data.</text>
</comment>
<reference evidence="7 8" key="1">
    <citation type="submission" date="2014-02" db="EMBL/GenBank/DDBJ databases">
        <title>Draft genome sequence of Lysinibacillus manganicus DSM 26584T.</title>
        <authorList>
            <person name="Zhang F."/>
            <person name="Wang G."/>
            <person name="Zhang L."/>
        </authorList>
    </citation>
    <scope>NUCLEOTIDE SEQUENCE [LARGE SCALE GENOMIC DNA]</scope>
    <source>
        <strain evidence="7 8">DSM 26584</strain>
    </source>
</reference>
<dbReference type="Pfam" id="PF02609">
    <property type="entry name" value="Exonuc_VII_S"/>
    <property type="match status" value="1"/>
</dbReference>
<name>A0A0A3I4F8_9BACL</name>
<evidence type="ECO:0000313" key="8">
    <source>
        <dbReference type="Proteomes" id="UP000030416"/>
    </source>
</evidence>
<dbReference type="PIRSF" id="PIRSF006488">
    <property type="entry name" value="Exonuc_VII_S"/>
    <property type="match status" value="1"/>
</dbReference>
<dbReference type="RefSeq" id="WP_036186739.1">
    <property type="nucleotide sequence ID" value="NZ_AVDA01000012.1"/>
</dbReference>
<dbReference type="HAMAP" id="MF_00337">
    <property type="entry name" value="Exonuc_7_S"/>
    <property type="match status" value="1"/>
</dbReference>
<dbReference type="PANTHER" id="PTHR34137:SF1">
    <property type="entry name" value="EXODEOXYRIBONUCLEASE 7 SMALL SUBUNIT"/>
    <property type="match status" value="1"/>
</dbReference>
<evidence type="ECO:0000256" key="4">
    <source>
        <dbReference type="ARBA" id="ARBA00022801"/>
    </source>
</evidence>
<accession>A0A0A3I4F8</accession>
<dbReference type="InterPro" id="IPR003761">
    <property type="entry name" value="Exonuc_VII_S"/>
</dbReference>
<dbReference type="EMBL" id="JPVN01000012">
    <property type="protein sequence ID" value="KGR78390.1"/>
    <property type="molecule type" value="Genomic_DNA"/>
</dbReference>
<comment type="catalytic activity">
    <reaction evidence="6">
        <text>Exonucleolytic cleavage in either 5'- to 3'- or 3'- to 5'-direction to yield nucleoside 5'-phosphates.</text>
        <dbReference type="EC" id="3.1.11.6"/>
    </reaction>
</comment>
<comment type="subcellular location">
    <subcellularLocation>
        <location evidence="6">Cytoplasm</location>
    </subcellularLocation>
</comment>
<dbReference type="Gene3D" id="1.10.287.1040">
    <property type="entry name" value="Exonuclease VII, small subunit"/>
    <property type="match status" value="1"/>
</dbReference>
<sequence length="79" mass="8928">MATEQTFAEAMAELESIVQKLEQGEVPLEEAIDLYKKGMELSQFCHTKLQNAEQQLISVVNESGEKKPFEQINDRGQAE</sequence>
<dbReference type="PANTHER" id="PTHR34137">
    <property type="entry name" value="EXODEOXYRIBONUCLEASE 7 SMALL SUBUNIT"/>
    <property type="match status" value="1"/>
</dbReference>
<dbReference type="SUPFAM" id="SSF116842">
    <property type="entry name" value="XseB-like"/>
    <property type="match status" value="1"/>
</dbReference>
<evidence type="ECO:0000256" key="6">
    <source>
        <dbReference type="HAMAP-Rule" id="MF_00337"/>
    </source>
</evidence>
<dbReference type="eggNOG" id="COG1722">
    <property type="taxonomic scope" value="Bacteria"/>
</dbReference>
<dbReference type="GO" id="GO:0008855">
    <property type="term" value="F:exodeoxyribonuclease VII activity"/>
    <property type="evidence" value="ECO:0007669"/>
    <property type="project" value="UniProtKB-UniRule"/>
</dbReference>
<dbReference type="NCBIfam" id="TIGR01280">
    <property type="entry name" value="xseB"/>
    <property type="match status" value="1"/>
</dbReference>